<dbReference type="InterPro" id="IPR012910">
    <property type="entry name" value="Plug_dom"/>
</dbReference>
<evidence type="ECO:0000313" key="11">
    <source>
        <dbReference type="EMBL" id="GGC22482.1"/>
    </source>
</evidence>
<keyword evidence="12" id="KW-1185">Reference proteome</keyword>
<keyword evidence="2 7" id="KW-0813">Transport</keyword>
<dbReference type="Proteomes" id="UP000597338">
    <property type="component" value="Unassembled WGS sequence"/>
</dbReference>
<dbReference type="EMBL" id="BMIK01000003">
    <property type="protein sequence ID" value="GGC22482.1"/>
    <property type="molecule type" value="Genomic_DNA"/>
</dbReference>
<evidence type="ECO:0000256" key="6">
    <source>
        <dbReference type="ARBA" id="ARBA00023237"/>
    </source>
</evidence>
<evidence type="ECO:0000256" key="1">
    <source>
        <dbReference type="ARBA" id="ARBA00004571"/>
    </source>
</evidence>
<protein>
    <submittedName>
        <fullName evidence="11">SusC/RagA family TonB-linked outer membrane protein</fullName>
    </submittedName>
</protein>
<keyword evidence="5 7" id="KW-0472">Membrane</keyword>
<feature type="signal peptide" evidence="8">
    <location>
        <begin position="1"/>
        <end position="17"/>
    </location>
</feature>
<dbReference type="SUPFAM" id="SSF49464">
    <property type="entry name" value="Carboxypeptidase regulatory domain-like"/>
    <property type="match status" value="1"/>
</dbReference>
<dbReference type="InterPro" id="IPR011662">
    <property type="entry name" value="Secretin/TonB_short_N"/>
</dbReference>
<dbReference type="Gene3D" id="2.40.170.20">
    <property type="entry name" value="TonB-dependent receptor, beta-barrel domain"/>
    <property type="match status" value="1"/>
</dbReference>
<evidence type="ECO:0000259" key="9">
    <source>
        <dbReference type="Pfam" id="PF07660"/>
    </source>
</evidence>
<gene>
    <name evidence="11" type="ORF">GCM10011386_13000</name>
</gene>
<evidence type="ECO:0000256" key="3">
    <source>
        <dbReference type="ARBA" id="ARBA00022452"/>
    </source>
</evidence>
<dbReference type="InterPro" id="IPR023997">
    <property type="entry name" value="TonB-dep_OMP_SusC/RagA_CS"/>
</dbReference>
<dbReference type="InterPro" id="IPR008969">
    <property type="entry name" value="CarboxyPept-like_regulatory"/>
</dbReference>
<keyword evidence="8" id="KW-0732">Signal</keyword>
<keyword evidence="4 7" id="KW-0812">Transmembrane</keyword>
<evidence type="ECO:0000256" key="8">
    <source>
        <dbReference type="SAM" id="SignalP"/>
    </source>
</evidence>
<accession>A0ABQ1LF08</accession>
<dbReference type="InterPro" id="IPR036942">
    <property type="entry name" value="Beta-barrel_TonB_sf"/>
</dbReference>
<proteinExistence type="inferred from homology"/>
<comment type="caution">
    <text evidence="11">The sequence shown here is derived from an EMBL/GenBank/DDBJ whole genome shotgun (WGS) entry which is preliminary data.</text>
</comment>
<evidence type="ECO:0000259" key="10">
    <source>
        <dbReference type="Pfam" id="PF07715"/>
    </source>
</evidence>
<dbReference type="NCBIfam" id="TIGR04056">
    <property type="entry name" value="OMP_RagA_SusC"/>
    <property type="match status" value="1"/>
</dbReference>
<name>A0ABQ1LF08_9SPHI</name>
<dbReference type="NCBIfam" id="TIGR04057">
    <property type="entry name" value="SusC_RagA_signa"/>
    <property type="match status" value="1"/>
</dbReference>
<feature type="domain" description="Secretin/TonB short N-terminal" evidence="9">
    <location>
        <begin position="49"/>
        <end position="96"/>
    </location>
</feature>
<dbReference type="Gene3D" id="3.55.50.30">
    <property type="match status" value="1"/>
</dbReference>
<feature type="chain" id="PRO_5047517613" evidence="8">
    <location>
        <begin position="18"/>
        <end position="1105"/>
    </location>
</feature>
<dbReference type="InterPro" id="IPR039426">
    <property type="entry name" value="TonB-dep_rcpt-like"/>
</dbReference>
<evidence type="ECO:0000256" key="2">
    <source>
        <dbReference type="ARBA" id="ARBA00022448"/>
    </source>
</evidence>
<evidence type="ECO:0000256" key="7">
    <source>
        <dbReference type="PROSITE-ProRule" id="PRU01360"/>
    </source>
</evidence>
<dbReference type="Gene3D" id="2.60.40.1120">
    <property type="entry name" value="Carboxypeptidase-like, regulatory domain"/>
    <property type="match status" value="1"/>
</dbReference>
<dbReference type="Pfam" id="PF13715">
    <property type="entry name" value="CarbopepD_reg_2"/>
    <property type="match status" value="1"/>
</dbReference>
<dbReference type="Pfam" id="PF07660">
    <property type="entry name" value="STN"/>
    <property type="match status" value="1"/>
</dbReference>
<evidence type="ECO:0000256" key="4">
    <source>
        <dbReference type="ARBA" id="ARBA00022692"/>
    </source>
</evidence>
<reference evidence="12" key="1">
    <citation type="journal article" date="2019" name="Int. J. Syst. Evol. Microbiol.">
        <title>The Global Catalogue of Microorganisms (GCM) 10K type strain sequencing project: providing services to taxonomists for standard genome sequencing and annotation.</title>
        <authorList>
            <consortium name="The Broad Institute Genomics Platform"/>
            <consortium name="The Broad Institute Genome Sequencing Center for Infectious Disease"/>
            <person name="Wu L."/>
            <person name="Ma J."/>
        </authorList>
    </citation>
    <scope>NUCLEOTIDE SEQUENCE [LARGE SCALE GENOMIC DNA]</scope>
    <source>
        <strain evidence="12">CGMCC 1.15342</strain>
    </source>
</reference>
<comment type="similarity">
    <text evidence="7">Belongs to the TonB-dependent receptor family.</text>
</comment>
<dbReference type="Gene3D" id="2.170.130.10">
    <property type="entry name" value="TonB-dependent receptor, plug domain"/>
    <property type="match status" value="1"/>
</dbReference>
<dbReference type="PROSITE" id="PS52016">
    <property type="entry name" value="TONB_DEPENDENT_REC_3"/>
    <property type="match status" value="1"/>
</dbReference>
<keyword evidence="6 7" id="KW-0998">Cell outer membrane</keyword>
<dbReference type="RefSeq" id="WP_229717454.1">
    <property type="nucleotide sequence ID" value="NZ_BMIK01000003.1"/>
</dbReference>
<evidence type="ECO:0000256" key="5">
    <source>
        <dbReference type="ARBA" id="ARBA00023136"/>
    </source>
</evidence>
<dbReference type="Pfam" id="PF07715">
    <property type="entry name" value="Plug"/>
    <property type="match status" value="1"/>
</dbReference>
<organism evidence="11 12">
    <name type="scientific">Parapedobacter defluvii</name>
    <dbReference type="NCBI Taxonomy" id="2045106"/>
    <lineage>
        <taxon>Bacteria</taxon>
        <taxon>Pseudomonadati</taxon>
        <taxon>Bacteroidota</taxon>
        <taxon>Sphingobacteriia</taxon>
        <taxon>Sphingobacteriales</taxon>
        <taxon>Sphingobacteriaceae</taxon>
        <taxon>Parapedobacter</taxon>
    </lineage>
</organism>
<dbReference type="SUPFAM" id="SSF56935">
    <property type="entry name" value="Porins"/>
    <property type="match status" value="1"/>
</dbReference>
<dbReference type="InterPro" id="IPR023996">
    <property type="entry name" value="TonB-dep_OMP_SusC/RagA"/>
</dbReference>
<comment type="subcellular location">
    <subcellularLocation>
        <location evidence="1 7">Cell outer membrane</location>
        <topology evidence="1 7">Multi-pass membrane protein</topology>
    </subcellularLocation>
</comment>
<feature type="domain" description="TonB-dependent receptor plug" evidence="10">
    <location>
        <begin position="205"/>
        <end position="311"/>
    </location>
</feature>
<dbReference type="InterPro" id="IPR037066">
    <property type="entry name" value="Plug_dom_sf"/>
</dbReference>
<evidence type="ECO:0000313" key="12">
    <source>
        <dbReference type="Proteomes" id="UP000597338"/>
    </source>
</evidence>
<keyword evidence="3 7" id="KW-1134">Transmembrane beta strand</keyword>
<sequence>MKLLSLLLFWTSMHLSAATFSQTVTLKVKKQSLSQVLMSIKQQTGYHIMYNDRYVNPRAIVSVQATNRPLEEVLNKLLVPQSLTYYMKDNTIVIRPLESNELPPDIGSSNSQQKIISGKVNDEKGEPLEGVTVTLKGTSTVTTTLANGEFQLTVEDANKSLIFSAIGFETQELPLNGQLAVAVILKSAVSDLDEVIVVGYGTQRKSDLTGAVSSVKEADIKATPIVALDRALQGRTAGVQVTTNSARPGGETTVRIRGTGSVNASNEPLYVIDGYPTGDLNSINPSDIESIEVLKDASATAIYGSRGSNGVVMVTTKRGRSGQSNINFESYYGSQSVSKKIDLLDAREYAAFINEARINAGGGAYFDGSSPDRPNVSELGSGTDWQDLVFRDAPIQNYQLGFNGGDDKMNYALSGSYYDQEGIIINSAFKRYTLRANVDREVRSWIKVGLSMQGAYTKTNNARTETEGGASGGVTNAAINYAPVFPIYDTNGVYYREVGQLNGNLVDNPLGIAKEVTDINNGMRFLANGYAELYFLNYFTFRTTIGANVANNKSNYYATRLISLGANSNGSASVSSNSGYNWLNENTLTYQRVFAEKHDVTGLLGYTAQASHNESVGASAVNFNDDFAMYNNLGAGATLRQPSSGAADWALISFLARVNYGYDSRYLLTLTARSDGSSRFGPNKKYGFFPSGAFAWRISNEPFFTTGRWVSDAKLRISYGLTGNQGISDYAYSSTIAQSTAILGGANPILRLGGVPGIISNLDLGWESNRQLDMGADVSFLNNQLRLTVDYYNKVTANLLFSVNVPQTTGYSTSLQNIGKIRNSGLEVALGSNVGSAESFQWDADINIAFNKNEVLRLDGRPEYLTGSGVGHLQVSNPIQLKVGEPLGNFYGRVMDGIFQNETEIVGSAQPNAKPGDIRYQDLDGNNTINDEDRTVIGNGYPKFFGGFNNTFRYRGFDLNVFVQGSYGNEILNYGRFDLYNLNGNNNQAGAVVNRWTPENPSSTIPRANASGGQRILSTFHIEDGSYLRLKNISLGYQLPMSFLRKIDGRSIRIYVAAQNVWTLTKYEGYDPEVSRFGTTSISQGMDYGGYPAAKTFLVGLNIGL</sequence>